<proteinExistence type="predicted"/>
<dbReference type="AlphaFoldDB" id="K0JSK2"/>
<gene>
    <name evidence="1" type="ordered locus">BN6_33730</name>
</gene>
<organism evidence="1 2">
    <name type="scientific">Saccharothrix espanaensis (strain ATCC 51144 / DSM 44229 / JCM 9112 / NBRC 15066 / NRRL 15764)</name>
    <dbReference type="NCBI Taxonomy" id="1179773"/>
    <lineage>
        <taxon>Bacteria</taxon>
        <taxon>Bacillati</taxon>
        <taxon>Actinomycetota</taxon>
        <taxon>Actinomycetes</taxon>
        <taxon>Pseudonocardiales</taxon>
        <taxon>Pseudonocardiaceae</taxon>
        <taxon>Saccharothrix</taxon>
    </lineage>
</organism>
<keyword evidence="2" id="KW-1185">Reference proteome</keyword>
<dbReference type="Proteomes" id="UP000006281">
    <property type="component" value="Chromosome"/>
</dbReference>
<sequence>MRVRHHGAFAYVTDDLADGTTLPLLRLRYNRSLTTWSFAIYRASRDGYEDPILPSGHPFGRHTTGSTRLRLRALPQRHHRLVPIPDEPTVAPTR</sequence>
<evidence type="ECO:0000313" key="1">
    <source>
        <dbReference type="EMBL" id="CCH30675.1"/>
    </source>
</evidence>
<evidence type="ECO:0000313" key="2">
    <source>
        <dbReference type="Proteomes" id="UP000006281"/>
    </source>
</evidence>
<reference evidence="1 2" key="1">
    <citation type="journal article" date="2012" name="BMC Genomics">
        <title>Complete genome sequence of Saccharothrix espanaensis DSM 44229T and comparison to the other completely sequenced Pseudonocardiaceae.</title>
        <authorList>
            <person name="Strobel T."/>
            <person name="Al-Dilaimi A."/>
            <person name="Blom J."/>
            <person name="Gessner A."/>
            <person name="Kalinowski J."/>
            <person name="Luzhetska M."/>
            <person name="Puhler A."/>
            <person name="Szczepanowski R."/>
            <person name="Bechthold A."/>
            <person name="Ruckert C."/>
        </authorList>
    </citation>
    <scope>NUCLEOTIDE SEQUENCE [LARGE SCALE GENOMIC DNA]</scope>
    <source>
        <strain evidence="2">ATCC 51144 / DSM 44229 / JCM 9112 / NBRC 15066 / NRRL 15764</strain>
    </source>
</reference>
<dbReference type="KEGG" id="sesp:BN6_33730"/>
<accession>K0JSK2</accession>
<dbReference type="HOGENOM" id="CLU_2384384_0_0_11"/>
<name>K0JSK2_SACES</name>
<dbReference type="EMBL" id="HE804045">
    <property type="protein sequence ID" value="CCH30675.1"/>
    <property type="molecule type" value="Genomic_DNA"/>
</dbReference>
<protein>
    <submittedName>
        <fullName evidence="1">Uncharacterized protein</fullName>
    </submittedName>
</protein>
<dbReference type="RefSeq" id="WP_015100787.1">
    <property type="nucleotide sequence ID" value="NC_019673.1"/>
</dbReference>